<name>A0AAD3REJ7_LATJO</name>
<organism evidence="1 2">
    <name type="scientific">Lates japonicus</name>
    <name type="common">Japanese lates</name>
    <dbReference type="NCBI Taxonomy" id="270547"/>
    <lineage>
        <taxon>Eukaryota</taxon>
        <taxon>Metazoa</taxon>
        <taxon>Chordata</taxon>
        <taxon>Craniata</taxon>
        <taxon>Vertebrata</taxon>
        <taxon>Euteleostomi</taxon>
        <taxon>Actinopterygii</taxon>
        <taxon>Neopterygii</taxon>
        <taxon>Teleostei</taxon>
        <taxon>Neoteleostei</taxon>
        <taxon>Acanthomorphata</taxon>
        <taxon>Carangaria</taxon>
        <taxon>Carangaria incertae sedis</taxon>
        <taxon>Centropomidae</taxon>
        <taxon>Lates</taxon>
    </lineage>
</organism>
<accession>A0AAD3REJ7</accession>
<dbReference type="Proteomes" id="UP001279410">
    <property type="component" value="Unassembled WGS sequence"/>
</dbReference>
<keyword evidence="1" id="KW-0371">Homeobox</keyword>
<keyword evidence="1" id="KW-0238">DNA-binding</keyword>
<dbReference type="AlphaFoldDB" id="A0AAD3REJ7"/>
<evidence type="ECO:0000313" key="2">
    <source>
        <dbReference type="Proteomes" id="UP001279410"/>
    </source>
</evidence>
<keyword evidence="2" id="KW-1185">Reference proteome</keyword>
<proteinExistence type="predicted"/>
<sequence length="105" mass="11383">MAEAGKYIMTPDYVTTAIVSDHIEIKDEDLIQRRLRVFFCSVVSLGPDIFKNFPSISLSGEQCGHTTPGSQTPGSAANWGLEYCALGINAALSEMSTVALRCVRL</sequence>
<protein>
    <submittedName>
        <fullName evidence="1">Homeobox protein Dlx1a isoform X3</fullName>
    </submittedName>
</protein>
<gene>
    <name evidence="1" type="ORF">AKAME5_001887100</name>
</gene>
<reference evidence="1" key="1">
    <citation type="submission" date="2022-08" db="EMBL/GenBank/DDBJ databases">
        <title>Genome sequencing of akame (Lates japonicus).</title>
        <authorList>
            <person name="Hashiguchi Y."/>
            <person name="Takahashi H."/>
        </authorList>
    </citation>
    <scope>NUCLEOTIDE SEQUENCE</scope>
    <source>
        <strain evidence="1">Kochi</strain>
    </source>
</reference>
<dbReference type="EMBL" id="BRZM01000113">
    <property type="protein sequence ID" value="GLD67529.1"/>
    <property type="molecule type" value="Genomic_DNA"/>
</dbReference>
<dbReference type="GO" id="GO:0003677">
    <property type="term" value="F:DNA binding"/>
    <property type="evidence" value="ECO:0007669"/>
    <property type="project" value="UniProtKB-KW"/>
</dbReference>
<comment type="caution">
    <text evidence="1">The sequence shown here is derived from an EMBL/GenBank/DDBJ whole genome shotgun (WGS) entry which is preliminary data.</text>
</comment>
<evidence type="ECO:0000313" key="1">
    <source>
        <dbReference type="EMBL" id="GLD67529.1"/>
    </source>
</evidence>